<evidence type="ECO:0000313" key="3">
    <source>
        <dbReference type="Proteomes" id="UP000001519"/>
    </source>
</evidence>
<evidence type="ECO:0000313" key="2">
    <source>
        <dbReference type="Ensembl" id="ENSGGOP00000032149.1"/>
    </source>
</evidence>
<dbReference type="EMBL" id="CABD030017530">
    <property type="status" value="NOT_ANNOTATED_CDS"/>
    <property type="molecule type" value="Genomic_DNA"/>
</dbReference>
<keyword evidence="1" id="KW-0812">Transmembrane</keyword>
<dbReference type="GeneTree" id="ENSGT00910000147238"/>
<sequence>MMSLKTSQKGEAQSHTFIYKAHEFLIFPCTSIIKEFSCINFYFRSRIDILPSCFQVFLFFVFFQRNLIFQCIYCCYYYIYC</sequence>
<feature type="transmembrane region" description="Helical" evidence="1">
    <location>
        <begin position="56"/>
        <end position="79"/>
    </location>
</feature>
<dbReference type="Bgee" id="ENSGGOG00000037654">
    <property type="expression patterns" value="Expressed in frontal cortex and 5 other cell types or tissues"/>
</dbReference>
<organism evidence="2 3">
    <name type="scientific">Gorilla gorilla gorilla</name>
    <name type="common">Western lowland gorilla</name>
    <dbReference type="NCBI Taxonomy" id="9595"/>
    <lineage>
        <taxon>Eukaryota</taxon>
        <taxon>Metazoa</taxon>
        <taxon>Chordata</taxon>
        <taxon>Craniata</taxon>
        <taxon>Vertebrata</taxon>
        <taxon>Euteleostomi</taxon>
        <taxon>Mammalia</taxon>
        <taxon>Eutheria</taxon>
        <taxon>Euarchontoglires</taxon>
        <taxon>Primates</taxon>
        <taxon>Haplorrhini</taxon>
        <taxon>Catarrhini</taxon>
        <taxon>Hominidae</taxon>
        <taxon>Gorilla</taxon>
    </lineage>
</organism>
<accession>A0A2I2YB56</accession>
<keyword evidence="1" id="KW-1133">Transmembrane helix</keyword>
<protein>
    <submittedName>
        <fullName evidence="2">Uncharacterized protein</fullName>
    </submittedName>
</protein>
<dbReference type="InParanoid" id="A0A2I2YB56"/>
<dbReference type="OMA" id="CIYCCYY"/>
<keyword evidence="3" id="KW-1185">Reference proteome</keyword>
<proteinExistence type="predicted"/>
<reference evidence="2" key="4">
    <citation type="submission" date="2025-09" db="UniProtKB">
        <authorList>
            <consortium name="Ensembl"/>
        </authorList>
    </citation>
    <scope>IDENTIFICATION</scope>
</reference>
<reference evidence="3" key="1">
    <citation type="submission" date="2011-05" db="EMBL/GenBank/DDBJ databases">
        <title>Insights into the evolution of the great apes provided by the gorilla genome.</title>
        <authorList>
            <person name="Scally A."/>
        </authorList>
    </citation>
    <scope>NUCLEOTIDE SEQUENCE [LARGE SCALE GENOMIC DNA]</scope>
</reference>
<dbReference type="Proteomes" id="UP000001519">
    <property type="component" value="Chromosome 2B"/>
</dbReference>
<dbReference type="Ensembl" id="ENSGGOT00000062881.1">
    <property type="protein sequence ID" value="ENSGGOP00000032149.1"/>
    <property type="gene ID" value="ENSGGOG00000037654.1"/>
</dbReference>
<evidence type="ECO:0000256" key="1">
    <source>
        <dbReference type="SAM" id="Phobius"/>
    </source>
</evidence>
<reference evidence="2" key="3">
    <citation type="submission" date="2025-08" db="UniProtKB">
        <authorList>
            <consortium name="Ensembl"/>
        </authorList>
    </citation>
    <scope>IDENTIFICATION</scope>
</reference>
<keyword evidence="1" id="KW-0472">Membrane</keyword>
<dbReference type="AlphaFoldDB" id="A0A2I2YB56"/>
<name>A0A2I2YB56_GORGO</name>
<reference evidence="2 3" key="2">
    <citation type="journal article" date="2012" name="Nature">
        <title>Insights into hominid evolution from the gorilla genome sequence.</title>
        <authorList>
            <person name="Scally A."/>
            <person name="Dutheil J.Y."/>
            <person name="Hillier L.W."/>
            <person name="Jordan G.E."/>
            <person name="Goodhead I."/>
            <person name="Herrero J."/>
            <person name="Hobolth A."/>
            <person name="Lappalainen T."/>
            <person name="Mailund T."/>
            <person name="Marques-Bonet T."/>
            <person name="McCarthy S."/>
            <person name="Montgomery S.H."/>
            <person name="Schwalie P.C."/>
            <person name="Tang Y.A."/>
            <person name="Ward M.C."/>
            <person name="Xue Y."/>
            <person name="Yngvadottir B."/>
            <person name="Alkan C."/>
            <person name="Andersen L.N."/>
            <person name="Ayub Q."/>
            <person name="Ball E.V."/>
            <person name="Beal K."/>
            <person name="Bradley B.J."/>
            <person name="Chen Y."/>
            <person name="Clee C.M."/>
            <person name="Fitzgerald S."/>
            <person name="Graves T.A."/>
            <person name="Gu Y."/>
            <person name="Heath P."/>
            <person name="Heger A."/>
            <person name="Karakoc E."/>
            <person name="Kolb-Kokocinski A."/>
            <person name="Laird G.K."/>
            <person name="Lunter G."/>
            <person name="Meader S."/>
            <person name="Mort M."/>
            <person name="Mullikin J.C."/>
            <person name="Munch K."/>
            <person name="O'Connor T.D."/>
            <person name="Phillips A.D."/>
            <person name="Prado-Martinez J."/>
            <person name="Rogers A.S."/>
            <person name="Sajjadian S."/>
            <person name="Schmidt D."/>
            <person name="Shaw K."/>
            <person name="Simpson J.T."/>
            <person name="Stenson P.D."/>
            <person name="Turner D.J."/>
            <person name="Vigilant L."/>
            <person name="Vilella A.J."/>
            <person name="Whitener W."/>
            <person name="Zhu B."/>
            <person name="Cooper D.N."/>
            <person name="de Jong P."/>
            <person name="Dermitzakis E.T."/>
            <person name="Eichler E.E."/>
            <person name="Flicek P."/>
            <person name="Goldman N."/>
            <person name="Mundy N.I."/>
            <person name="Ning Z."/>
            <person name="Odom D.T."/>
            <person name="Ponting C.P."/>
            <person name="Quail M.A."/>
            <person name="Ryder O.A."/>
            <person name="Searle S.M."/>
            <person name="Warren W.C."/>
            <person name="Wilson R.K."/>
            <person name="Schierup M.H."/>
            <person name="Rogers J."/>
            <person name="Tyler-Smith C."/>
            <person name="Durbin R."/>
        </authorList>
    </citation>
    <scope>NUCLEOTIDE SEQUENCE [LARGE SCALE GENOMIC DNA]</scope>
</reference>